<name>A0A1H7DDX0_9ACTN</name>
<dbReference type="SUPFAM" id="SSF52025">
    <property type="entry name" value="PA domain"/>
    <property type="match status" value="1"/>
</dbReference>
<dbReference type="InterPro" id="IPR015500">
    <property type="entry name" value="Peptidase_S8_subtilisin-rel"/>
</dbReference>
<dbReference type="InterPro" id="IPR022398">
    <property type="entry name" value="Peptidase_S8_His-AS"/>
</dbReference>
<evidence type="ECO:0000313" key="11">
    <source>
        <dbReference type="Proteomes" id="UP000198707"/>
    </source>
</evidence>
<gene>
    <name evidence="10" type="ORF">SAMN05443287_11376</name>
</gene>
<dbReference type="AlphaFoldDB" id="A0A1H7DDX0"/>
<dbReference type="InterPro" id="IPR000209">
    <property type="entry name" value="Peptidase_S8/S53_dom"/>
</dbReference>
<dbReference type="InterPro" id="IPR050131">
    <property type="entry name" value="Peptidase_S8_subtilisin-like"/>
</dbReference>
<feature type="signal peptide" evidence="8">
    <location>
        <begin position="1"/>
        <end position="30"/>
    </location>
</feature>
<dbReference type="PANTHER" id="PTHR43806:SF65">
    <property type="entry name" value="SERINE PROTEASE APRX"/>
    <property type="match status" value="1"/>
</dbReference>
<feature type="active site" description="Charge relay system" evidence="5 6">
    <location>
        <position position="276"/>
    </location>
</feature>
<protein>
    <submittedName>
        <fullName evidence="10">Serine protease, subtilisin family</fullName>
    </submittedName>
</protein>
<dbReference type="Proteomes" id="UP000198707">
    <property type="component" value="Unassembled WGS sequence"/>
</dbReference>
<dbReference type="STRING" id="1144548.SAMN05443287_11376"/>
<keyword evidence="11" id="KW-1185">Reference proteome</keyword>
<dbReference type="InterPro" id="IPR036852">
    <property type="entry name" value="Peptidase_S8/S53_dom_sf"/>
</dbReference>
<dbReference type="Gene3D" id="3.40.50.200">
    <property type="entry name" value="Peptidase S8/S53 domain"/>
    <property type="match status" value="1"/>
</dbReference>
<dbReference type="InterPro" id="IPR046450">
    <property type="entry name" value="PA_dom_sf"/>
</dbReference>
<dbReference type="SUPFAM" id="SSF52743">
    <property type="entry name" value="Subtilisin-like"/>
    <property type="match status" value="1"/>
</dbReference>
<keyword evidence="4 6" id="KW-0720">Serine protease</keyword>
<dbReference type="RefSeq" id="WP_232521544.1">
    <property type="nucleotide sequence ID" value="NZ_BOPI01000012.1"/>
</dbReference>
<evidence type="ECO:0000256" key="3">
    <source>
        <dbReference type="ARBA" id="ARBA00022801"/>
    </source>
</evidence>
<feature type="chain" id="PRO_5011754574" evidence="8">
    <location>
        <begin position="31"/>
        <end position="1244"/>
    </location>
</feature>
<feature type="active site" description="Charge relay system" evidence="5 6">
    <location>
        <position position="244"/>
    </location>
</feature>
<evidence type="ECO:0000256" key="2">
    <source>
        <dbReference type="ARBA" id="ARBA00022670"/>
    </source>
</evidence>
<evidence type="ECO:0000256" key="6">
    <source>
        <dbReference type="PROSITE-ProRule" id="PRU01240"/>
    </source>
</evidence>
<organism evidence="10 11">
    <name type="scientific">Micromonospora phaseoli</name>
    <dbReference type="NCBI Taxonomy" id="1144548"/>
    <lineage>
        <taxon>Bacteria</taxon>
        <taxon>Bacillati</taxon>
        <taxon>Actinomycetota</taxon>
        <taxon>Actinomycetes</taxon>
        <taxon>Micromonosporales</taxon>
        <taxon>Micromonosporaceae</taxon>
        <taxon>Micromonospora</taxon>
    </lineage>
</organism>
<dbReference type="Gene3D" id="3.50.30.30">
    <property type="match status" value="1"/>
</dbReference>
<keyword evidence="3 6" id="KW-0378">Hydrolase</keyword>
<feature type="domain" description="Peptidase S8/S53" evidence="9">
    <location>
        <begin position="235"/>
        <end position="496"/>
    </location>
</feature>
<reference evidence="11" key="1">
    <citation type="submission" date="2016-10" db="EMBL/GenBank/DDBJ databases">
        <authorList>
            <person name="Varghese N."/>
            <person name="Submissions S."/>
        </authorList>
    </citation>
    <scope>NUCLEOTIDE SEQUENCE [LARGE SCALE GENOMIC DNA]</scope>
    <source>
        <strain evidence="11">CGMCC 4.7038</strain>
    </source>
</reference>
<evidence type="ECO:0000256" key="8">
    <source>
        <dbReference type="SAM" id="SignalP"/>
    </source>
</evidence>
<dbReference type="GO" id="GO:0004252">
    <property type="term" value="F:serine-type endopeptidase activity"/>
    <property type="evidence" value="ECO:0007669"/>
    <property type="project" value="UniProtKB-UniRule"/>
</dbReference>
<dbReference type="EMBL" id="FNYV01000013">
    <property type="protein sequence ID" value="SEJ99906.1"/>
    <property type="molecule type" value="Genomic_DNA"/>
</dbReference>
<dbReference type="PROSITE" id="PS51892">
    <property type="entry name" value="SUBTILASE"/>
    <property type="match status" value="1"/>
</dbReference>
<dbReference type="PROSITE" id="PS00136">
    <property type="entry name" value="SUBTILASE_ASP"/>
    <property type="match status" value="1"/>
</dbReference>
<evidence type="ECO:0000256" key="4">
    <source>
        <dbReference type="ARBA" id="ARBA00022825"/>
    </source>
</evidence>
<evidence type="ECO:0000313" key="10">
    <source>
        <dbReference type="EMBL" id="SEJ99906.1"/>
    </source>
</evidence>
<accession>A0A1H7DDX0</accession>
<keyword evidence="8" id="KW-0732">Signal</keyword>
<dbReference type="PROSITE" id="PS00138">
    <property type="entry name" value="SUBTILASE_SER"/>
    <property type="match status" value="1"/>
</dbReference>
<evidence type="ECO:0000256" key="1">
    <source>
        <dbReference type="ARBA" id="ARBA00011073"/>
    </source>
</evidence>
<dbReference type="PANTHER" id="PTHR43806">
    <property type="entry name" value="PEPTIDASE S8"/>
    <property type="match status" value="1"/>
</dbReference>
<dbReference type="PRINTS" id="PR00723">
    <property type="entry name" value="SUBTILISIN"/>
</dbReference>
<dbReference type="InterPro" id="IPR023828">
    <property type="entry name" value="Peptidase_S8_Ser-AS"/>
</dbReference>
<evidence type="ECO:0000256" key="7">
    <source>
        <dbReference type="RuleBase" id="RU003355"/>
    </source>
</evidence>
<dbReference type="InterPro" id="IPR017296">
    <property type="entry name" value="Peptidase_S8A_SAM-P45"/>
</dbReference>
<feature type="active site" description="Charge relay system" evidence="5 6">
    <location>
        <position position="449"/>
    </location>
</feature>
<dbReference type="PROSITE" id="PS00137">
    <property type="entry name" value="SUBTILASE_HIS"/>
    <property type="match status" value="1"/>
</dbReference>
<keyword evidence="2 6" id="KW-0645">Protease</keyword>
<evidence type="ECO:0000259" key="9">
    <source>
        <dbReference type="Pfam" id="PF00082"/>
    </source>
</evidence>
<proteinExistence type="inferred from homology"/>
<dbReference type="Pfam" id="PF00082">
    <property type="entry name" value="Peptidase_S8"/>
    <property type="match status" value="1"/>
</dbReference>
<comment type="similarity">
    <text evidence="1 6 7">Belongs to the peptidase S8 family.</text>
</comment>
<evidence type="ECO:0000256" key="5">
    <source>
        <dbReference type="PIRSR" id="PIRSR615500-1"/>
    </source>
</evidence>
<dbReference type="GO" id="GO:0006508">
    <property type="term" value="P:proteolysis"/>
    <property type="evidence" value="ECO:0007669"/>
    <property type="project" value="UniProtKB-KW"/>
</dbReference>
<dbReference type="InterPro" id="IPR023827">
    <property type="entry name" value="Peptidase_S8_Asp-AS"/>
</dbReference>
<dbReference type="PIRSF" id="PIRSF037852">
    <property type="entry name" value="Subtilisin_rel_SAV5721"/>
    <property type="match status" value="1"/>
</dbReference>
<sequence>MLFTHLSGRRLLALLTASVVLASSPAPVSAAPTDPPHSSVASIVPPASESTFTVTLITGEKVTAVRTADGGLSPEVRDAAGRLTGYTSHRKEGDTYVYPHGALPYVSAGLLDEQLFNITELLADGYDDAHRDRIPLIVTYADGAAASRRTAAPEGARTVRALDSIQGAALDADRSGAFWSSITADGGAAARSTGERLALTGGIAKVWLDGRVEATLADSTAQIGAPEVWESGNTGEGVDVAVLDTGIDADHPDFAGQLAAAESFVPGETVNDGYGHGTHVASTIAGTGAASEGREKGVAPGVRLHVGKVLADDNFGQESWIISGMEWAVRDRQAKIVNMSLGGDPTDGTDPMSVAVNELSEETGALFVIAAGNSGPGSYTVGSPGAADAALTVGAVDGDDHLAYFSSQGPRLGDRAIKPDLTAPGVGILAARSQYSQGEGWYRLGDGTSMAAPHVAGAAALLAAQHPDFTGQQLKEALVSTAKSTPEISPFQGGNGRLDIAATTAATLFATVNADFGYPQWPTAPEGTVGREVRFTNIADSAVTLDLATAMDGGPADLVVPSAPQVTVPAHGSATVTLTTNFDRVPADRLNSGFLTATDAAGKVRARTSIAVGKEGVRHKLTLKARDRSGRPIRGDLVVLDKDGAALPASQIDETGTLDLRLPSGTYSAWLSTDVEGVNGPHSRGFALLPIPEITLDQDRTVVFDATRARRATVTTPQPSTPDGSRFELFRELGGNPWVSAWYAGAEYDSVWILPSDRKVTTGAFSVGARWRTTQPALTVSAGGRAYDDLRVQRAKTPLPRDKLHLDTVFANAGDSAGYASVNARGKAVVVRRSDTVSLEEQAAAAASAGARLLLVVNDGIGRLSPWPASWWDPRDPPPVTVATLTRDEGERLIARLGHERRVRLDITSQPETEYIYDLVHDYVGAVPTDLTHRIAQRDLARVDMSFRNWRPARALETRADLTPSGASSTLDFVAVPARGERTDWVTAGEQWTTEVTIPGEQGQRTAPTAYRAGPAHEERWFGPVQRPRLLDNHSVFREDGGLSAFIPGWGDSGTAHRGDTYDNYAAENTLRLYQGDTLLRETDRYQRMLSVGLVNPQPLPYRLVSENKRDTWAGPYSTATLTEWGFTSGAVSPGGVWNPSLIQLDYAVDTDIDGKTRRNAHLTVTALHLPMAAEAAPIRTVTLDLSYDDGVTWHDAKLRRSGDGWRTRLDAPRSAGFVTLRATARDARGNSVDQRITRAFGLR</sequence>